<evidence type="ECO:0008006" key="5">
    <source>
        <dbReference type="Google" id="ProtNLM"/>
    </source>
</evidence>
<organism evidence="3 4">
    <name type="scientific">Adlercreutzia caecimuris B7</name>
    <dbReference type="NCBI Taxonomy" id="1235794"/>
    <lineage>
        <taxon>Bacteria</taxon>
        <taxon>Bacillati</taxon>
        <taxon>Actinomycetota</taxon>
        <taxon>Coriobacteriia</taxon>
        <taxon>Eggerthellales</taxon>
        <taxon>Eggerthellaceae</taxon>
        <taxon>Adlercreutzia</taxon>
    </lineage>
</organism>
<evidence type="ECO:0000313" key="3">
    <source>
        <dbReference type="EMBL" id="EOS49656.1"/>
    </source>
</evidence>
<dbReference type="HOGENOM" id="CLU_011736_6_0_11"/>
<dbReference type="Pfam" id="PF03235">
    <property type="entry name" value="GmrSD_N"/>
    <property type="match status" value="1"/>
</dbReference>
<evidence type="ECO:0000313" key="4">
    <source>
        <dbReference type="Proteomes" id="UP000014204"/>
    </source>
</evidence>
<dbReference type="STRING" id="1235794.C811_02116"/>
<dbReference type="Proteomes" id="UP000014204">
    <property type="component" value="Unassembled WGS sequence"/>
</dbReference>
<accession>R9KTU2</accession>
<feature type="domain" description="GmrSD restriction endonucleases C-terminal" evidence="2">
    <location>
        <begin position="410"/>
        <end position="540"/>
    </location>
</feature>
<dbReference type="PATRIC" id="fig|1235794.3.peg.2083"/>
<sequence>MIEGKERTIEGVFDTKRRYRIPDYQRPYAWEEEQAGKLFEDLYEAFAESETDYFLGSLVLVKVSETDFEVVDGQQRLCTLAILLAVLIDSLPSDKKGNYEALLNDKMSRRADAKRVPRITARDNDRKSLELVQTFMLDKLSASSTAKPGRVAKNVSLLRTLAKERIGDSSSETLDFIDFVLEQCYVVEVISDNLESAFRMFSVLNSRGLDLSPIDLVKPRLFKDFTEKERVVYNGKWDDAEAAVGPDGMNSVLTHVRFMLIPTKGRRAIYEEVSGLIGSKVSSQEFIDDWLVPATDAYGTVKSNRYLAAVNPEPINNSLKWLNKIENSDWMPPAMLFLMKERSEQHALEFFTKMERLAACLQATGANVNARIERYGKIVNELRAADGASIVPVSLELTPEEKARFLEVLNSDIYLLPSYRRKYLLVRLSEMVSDGAADYSAQQGTITIEHVLPQTVKPDSEWAQQWTSEEHERWLHKLANLALLTRRTNSAARNYEFDRKKREYFAGKHGTCSFALTTQVLNEPEWTPAVAERRQKKLLAILKDKWDLGE</sequence>
<dbReference type="InterPro" id="IPR004919">
    <property type="entry name" value="GmrSD_N"/>
</dbReference>
<dbReference type="EMBL" id="ASSY01000010">
    <property type="protein sequence ID" value="EOS49656.1"/>
    <property type="molecule type" value="Genomic_DNA"/>
</dbReference>
<dbReference type="RefSeq" id="WP_016310295.1">
    <property type="nucleotide sequence ID" value="NZ_KE159646.1"/>
</dbReference>
<keyword evidence="4" id="KW-1185">Reference proteome</keyword>
<dbReference type="Pfam" id="PF07510">
    <property type="entry name" value="GmrSD_C"/>
    <property type="match status" value="1"/>
</dbReference>
<protein>
    <recommendedName>
        <fullName evidence="5">DUF262 domain-containing protein</fullName>
    </recommendedName>
</protein>
<reference evidence="3 4" key="1">
    <citation type="submission" date="2013-04" db="EMBL/GenBank/DDBJ databases">
        <title>The Genome Sequence of Enterorhabdus caecimuris B7.</title>
        <authorList>
            <consortium name="The Broad Institute Genomics Platform"/>
            <consortium name="The Broad Institute Genome Sequencing Center for Infectious Disease"/>
            <person name="Earl A."/>
            <person name="Xavier R."/>
            <person name="Elson C."/>
            <person name="Duck W."/>
            <person name="Walker B."/>
            <person name="Young S."/>
            <person name="Zeng Q."/>
            <person name="Gargeya S."/>
            <person name="Fitzgerald M."/>
            <person name="Haas B."/>
            <person name="Abouelleil A."/>
            <person name="Allen A.W."/>
            <person name="Alvarado L."/>
            <person name="Arachchi H.M."/>
            <person name="Berlin A.M."/>
            <person name="Chapman S.B."/>
            <person name="Gainer-Dewar J."/>
            <person name="Goldberg J."/>
            <person name="Griggs A."/>
            <person name="Gujja S."/>
            <person name="Hansen M."/>
            <person name="Howarth C."/>
            <person name="Imamovic A."/>
            <person name="Ireland A."/>
            <person name="Larimer J."/>
            <person name="McCowan C."/>
            <person name="Murphy C."/>
            <person name="Pearson M."/>
            <person name="Poon T.W."/>
            <person name="Priest M."/>
            <person name="Roberts A."/>
            <person name="Saif S."/>
            <person name="Shea T."/>
            <person name="Sisk P."/>
            <person name="Sykes S."/>
            <person name="Wortman J."/>
            <person name="Nusbaum C."/>
            <person name="Birren B."/>
        </authorList>
    </citation>
    <scope>NUCLEOTIDE SEQUENCE [LARGE SCALE GENOMIC DNA]</scope>
    <source>
        <strain evidence="3 4">B7</strain>
    </source>
</reference>
<dbReference type="PANTHER" id="PTHR35149">
    <property type="entry name" value="SLL5132 PROTEIN"/>
    <property type="match status" value="1"/>
</dbReference>
<evidence type="ECO:0000259" key="2">
    <source>
        <dbReference type="Pfam" id="PF07510"/>
    </source>
</evidence>
<dbReference type="PANTHER" id="PTHR35149:SF2">
    <property type="entry name" value="DUF262 DOMAIN-CONTAINING PROTEIN"/>
    <property type="match status" value="1"/>
</dbReference>
<dbReference type="AlphaFoldDB" id="R9KTU2"/>
<dbReference type="GeneID" id="82191496"/>
<dbReference type="InterPro" id="IPR011089">
    <property type="entry name" value="GmrSD_C"/>
</dbReference>
<dbReference type="OrthoDB" id="9798761at2"/>
<dbReference type="eggNOG" id="COG1479">
    <property type="taxonomic scope" value="Bacteria"/>
</dbReference>
<gene>
    <name evidence="3" type="ORF">C811_02116</name>
</gene>
<comment type="caution">
    <text evidence="3">The sequence shown here is derived from an EMBL/GenBank/DDBJ whole genome shotgun (WGS) entry which is preliminary data.</text>
</comment>
<proteinExistence type="predicted"/>
<evidence type="ECO:0000259" key="1">
    <source>
        <dbReference type="Pfam" id="PF03235"/>
    </source>
</evidence>
<name>R9KTU2_9ACTN</name>
<feature type="domain" description="GmrSD restriction endonucleases N-terminal" evidence="1">
    <location>
        <begin position="9"/>
        <end position="222"/>
    </location>
</feature>